<dbReference type="Gene3D" id="1.10.260.40">
    <property type="entry name" value="lambda repressor-like DNA-binding domains"/>
    <property type="match status" value="1"/>
</dbReference>
<dbReference type="Gene3D" id="3.40.50.2300">
    <property type="match status" value="2"/>
</dbReference>
<dbReference type="InterPro" id="IPR000843">
    <property type="entry name" value="HTH_LacI"/>
</dbReference>
<dbReference type="CDD" id="cd01574">
    <property type="entry name" value="PBP1_LacI"/>
    <property type="match status" value="1"/>
</dbReference>
<dbReference type="PROSITE" id="PS00356">
    <property type="entry name" value="HTH_LACI_1"/>
    <property type="match status" value="1"/>
</dbReference>
<dbReference type="CDD" id="cd01392">
    <property type="entry name" value="HTH_LacI"/>
    <property type="match status" value="1"/>
</dbReference>
<sequence length="334" mass="35330">MKPPTIYDVAKHAGVSHQTVTRYLKGFQGIRPETRQRVEAALAALDYRPNSAARLLRSQRTNRIGVLADRIDQSGPARILTGAGELAHLRGYVLDVVVADGTSAGSVAASLATIIEHQVAGILATAQTDVVLEELRRQATATPLVIDVEPGGEADRPAVNELAGRCAADHLLDLGHRDIGYLAGPEVWIAARGRTSGFTRRVAERGGRVVWVRQGDWSAASGHAVWSALEDAERAVTAVGVANDSMAIGLISAAADSGVRVPDDLSVVGTDDLPEARYVLPALSTVAMDFEAEGRFLIEKLLARIEGTAVPEDALPAAPHLIARTSTTRLVIGT</sequence>
<evidence type="ECO:0000259" key="4">
    <source>
        <dbReference type="PROSITE" id="PS50932"/>
    </source>
</evidence>
<evidence type="ECO:0000313" key="6">
    <source>
        <dbReference type="Proteomes" id="UP001597063"/>
    </source>
</evidence>
<evidence type="ECO:0000313" key="5">
    <source>
        <dbReference type="EMBL" id="MFD0685975.1"/>
    </source>
</evidence>
<dbReference type="SUPFAM" id="SSF53822">
    <property type="entry name" value="Periplasmic binding protein-like I"/>
    <property type="match status" value="1"/>
</dbReference>
<dbReference type="EMBL" id="JBHTGP010000007">
    <property type="protein sequence ID" value="MFD0685975.1"/>
    <property type="molecule type" value="Genomic_DNA"/>
</dbReference>
<dbReference type="SMART" id="SM00354">
    <property type="entry name" value="HTH_LACI"/>
    <property type="match status" value="1"/>
</dbReference>
<dbReference type="Pfam" id="PF00356">
    <property type="entry name" value="LacI"/>
    <property type="match status" value="1"/>
</dbReference>
<dbReference type="RefSeq" id="WP_131755680.1">
    <property type="nucleotide sequence ID" value="NZ_CAACUY010000007.1"/>
</dbReference>
<dbReference type="PANTHER" id="PTHR30146:SF153">
    <property type="entry name" value="LACTOSE OPERON REPRESSOR"/>
    <property type="match status" value="1"/>
</dbReference>
<reference evidence="6" key="1">
    <citation type="journal article" date="2019" name="Int. J. Syst. Evol. Microbiol.">
        <title>The Global Catalogue of Microorganisms (GCM) 10K type strain sequencing project: providing services to taxonomists for standard genome sequencing and annotation.</title>
        <authorList>
            <consortium name="The Broad Institute Genomics Platform"/>
            <consortium name="The Broad Institute Genome Sequencing Center for Infectious Disease"/>
            <person name="Wu L."/>
            <person name="Ma J."/>
        </authorList>
    </citation>
    <scope>NUCLEOTIDE SEQUENCE [LARGE SCALE GENOMIC DNA]</scope>
    <source>
        <strain evidence="6">JCM 9371</strain>
    </source>
</reference>
<dbReference type="InterPro" id="IPR028082">
    <property type="entry name" value="Peripla_BP_I"/>
</dbReference>
<gene>
    <name evidence="5" type="ORF">ACFQZM_15835</name>
</gene>
<name>A0ABW2XJF7_9ACTN</name>
<dbReference type="InterPro" id="IPR010982">
    <property type="entry name" value="Lambda_DNA-bd_dom_sf"/>
</dbReference>
<feature type="domain" description="HTH lacI-type" evidence="4">
    <location>
        <begin position="4"/>
        <end position="58"/>
    </location>
</feature>
<comment type="caution">
    <text evidence="5">The sequence shown here is derived from an EMBL/GenBank/DDBJ whole genome shotgun (WGS) entry which is preliminary data.</text>
</comment>
<dbReference type="Pfam" id="PF13377">
    <property type="entry name" value="Peripla_BP_3"/>
    <property type="match status" value="1"/>
</dbReference>
<keyword evidence="2 5" id="KW-0238">DNA-binding</keyword>
<keyword evidence="6" id="KW-1185">Reference proteome</keyword>
<dbReference type="SUPFAM" id="SSF47413">
    <property type="entry name" value="lambda repressor-like DNA-binding domains"/>
    <property type="match status" value="1"/>
</dbReference>
<organism evidence="5 6">
    <name type="scientific">Actinomadura fibrosa</name>
    <dbReference type="NCBI Taxonomy" id="111802"/>
    <lineage>
        <taxon>Bacteria</taxon>
        <taxon>Bacillati</taxon>
        <taxon>Actinomycetota</taxon>
        <taxon>Actinomycetes</taxon>
        <taxon>Streptosporangiales</taxon>
        <taxon>Thermomonosporaceae</taxon>
        <taxon>Actinomadura</taxon>
    </lineage>
</organism>
<evidence type="ECO:0000256" key="1">
    <source>
        <dbReference type="ARBA" id="ARBA00023015"/>
    </source>
</evidence>
<proteinExistence type="predicted"/>
<keyword evidence="1" id="KW-0805">Transcription regulation</keyword>
<dbReference type="Proteomes" id="UP001597063">
    <property type="component" value="Unassembled WGS sequence"/>
</dbReference>
<dbReference type="GO" id="GO:0003677">
    <property type="term" value="F:DNA binding"/>
    <property type="evidence" value="ECO:0007669"/>
    <property type="project" value="UniProtKB-KW"/>
</dbReference>
<dbReference type="PROSITE" id="PS50932">
    <property type="entry name" value="HTH_LACI_2"/>
    <property type="match status" value="1"/>
</dbReference>
<evidence type="ECO:0000256" key="2">
    <source>
        <dbReference type="ARBA" id="ARBA00023125"/>
    </source>
</evidence>
<protein>
    <submittedName>
        <fullName evidence="5">LacI family DNA-binding transcriptional regulator</fullName>
    </submittedName>
</protein>
<dbReference type="PANTHER" id="PTHR30146">
    <property type="entry name" value="LACI-RELATED TRANSCRIPTIONAL REPRESSOR"/>
    <property type="match status" value="1"/>
</dbReference>
<evidence type="ECO:0000256" key="3">
    <source>
        <dbReference type="ARBA" id="ARBA00023163"/>
    </source>
</evidence>
<dbReference type="InterPro" id="IPR046335">
    <property type="entry name" value="LacI/GalR-like_sensor"/>
</dbReference>
<accession>A0ABW2XJF7</accession>
<keyword evidence="3" id="KW-0804">Transcription</keyword>